<dbReference type="InterPro" id="IPR011045">
    <property type="entry name" value="N2O_reductase_N"/>
</dbReference>
<comment type="caution">
    <text evidence="3">The sequence shown here is derived from an EMBL/GenBank/DDBJ whole genome shotgun (WGS) entry which is preliminary data.</text>
</comment>
<dbReference type="RefSeq" id="WP_168084711.1">
    <property type="nucleotide sequence ID" value="NZ_JAAVJI010000009.1"/>
</dbReference>
<keyword evidence="4" id="KW-1185">Reference proteome</keyword>
<dbReference type="InterPro" id="IPR050282">
    <property type="entry name" value="Cycloisomerase_2"/>
</dbReference>
<organism evidence="3 4">
    <name type="scientific">Pseudomonas quercus</name>
    <dbReference type="NCBI Taxonomy" id="2722792"/>
    <lineage>
        <taxon>Bacteria</taxon>
        <taxon>Pseudomonadati</taxon>
        <taxon>Pseudomonadota</taxon>
        <taxon>Gammaproteobacteria</taxon>
        <taxon>Pseudomonadales</taxon>
        <taxon>Pseudomonadaceae</taxon>
        <taxon>Pseudomonas</taxon>
    </lineage>
</organism>
<dbReference type="Proteomes" id="UP000746535">
    <property type="component" value="Unassembled WGS sequence"/>
</dbReference>
<dbReference type="Gene3D" id="2.130.10.10">
    <property type="entry name" value="YVTN repeat-like/Quinoprotein amine dehydrogenase"/>
    <property type="match status" value="1"/>
</dbReference>
<dbReference type="InterPro" id="IPR015943">
    <property type="entry name" value="WD40/YVTN_repeat-like_dom_sf"/>
</dbReference>
<name>A0ABX0YIW6_9PSED</name>
<evidence type="ECO:0000313" key="3">
    <source>
        <dbReference type="EMBL" id="NJP02137.1"/>
    </source>
</evidence>
<comment type="similarity">
    <text evidence="1">Belongs to the cycloisomerase 2 family.</text>
</comment>
<reference evidence="3 4" key="1">
    <citation type="submission" date="2020-03" db="EMBL/GenBank/DDBJ databases">
        <authorList>
            <person name="Wang L."/>
            <person name="He N."/>
            <person name="Li Y."/>
            <person name="Fang Y."/>
            <person name="Zhang F."/>
        </authorList>
    </citation>
    <scope>NUCLEOTIDE SEQUENCE [LARGE SCALE GENOMIC DNA]</scope>
    <source>
        <strain evidence="4">hsmgli-8</strain>
    </source>
</reference>
<evidence type="ECO:0000256" key="1">
    <source>
        <dbReference type="ARBA" id="ARBA00005564"/>
    </source>
</evidence>
<evidence type="ECO:0000256" key="2">
    <source>
        <dbReference type="ARBA" id="ARBA00022526"/>
    </source>
</evidence>
<dbReference type="PANTHER" id="PTHR30344">
    <property type="entry name" value="6-PHOSPHOGLUCONOLACTONASE-RELATED"/>
    <property type="match status" value="1"/>
</dbReference>
<dbReference type="InterPro" id="IPR019405">
    <property type="entry name" value="Lactonase_7-beta_prop"/>
</dbReference>
<accession>A0ABX0YIW6</accession>
<proteinExistence type="inferred from homology"/>
<keyword evidence="2" id="KW-0119">Carbohydrate metabolism</keyword>
<protein>
    <submittedName>
        <fullName evidence="3">Lactonase family protein</fullName>
    </submittedName>
</protein>
<evidence type="ECO:0000313" key="4">
    <source>
        <dbReference type="Proteomes" id="UP000746535"/>
    </source>
</evidence>
<sequence>MSYAYISSPNDGLVSHYHLNDDTGELRMVEQLPAGEKVNALALSPDGTTLYGALRGQPPKVVSFSVDVATGTLTPRAEAPAGAGFSYMATDREGRFLLGASYGEDLVTLQAIDDELQVQEAACKYPSGLHAHSVRTDPSNRFVYACVLGADRVLQYRLDAQAGELKPIGEGFVSVPGNTGPRHMVFSEDGSVMFVLGEMSGTVTTFAIDAQSGALTQKGVENGIPQHLGLHEGLVRDSRNNNLSDDPTPRIWCADIRLVPDGTLLYTTERTTSSVSVFQVAGDGTLKYLNNHKLEEKQPRNIAISPNGRWLLACGELSDTVGSYRIHQDGSLERVGQAVSGQGALWIEVRA</sequence>
<dbReference type="EMBL" id="JAAVJI010000009">
    <property type="protein sequence ID" value="NJP02137.1"/>
    <property type="molecule type" value="Genomic_DNA"/>
</dbReference>
<keyword evidence="2" id="KW-0313">Glucose metabolism</keyword>
<dbReference type="Pfam" id="PF10282">
    <property type="entry name" value="Lactonase"/>
    <property type="match status" value="1"/>
</dbReference>
<dbReference type="SUPFAM" id="SSF50974">
    <property type="entry name" value="Nitrous oxide reductase, N-terminal domain"/>
    <property type="match status" value="2"/>
</dbReference>
<dbReference type="PANTHER" id="PTHR30344:SF1">
    <property type="entry name" value="6-PHOSPHOGLUCONOLACTONASE"/>
    <property type="match status" value="1"/>
</dbReference>
<gene>
    <name evidence="3" type="ORF">HBH25_14900</name>
</gene>